<dbReference type="Proteomes" id="UP000604046">
    <property type="component" value="Unassembled WGS sequence"/>
</dbReference>
<keyword evidence="5" id="KW-1185">Reference proteome</keyword>
<organism evidence="4 5">
    <name type="scientific">Symbiodinium natans</name>
    <dbReference type="NCBI Taxonomy" id="878477"/>
    <lineage>
        <taxon>Eukaryota</taxon>
        <taxon>Sar</taxon>
        <taxon>Alveolata</taxon>
        <taxon>Dinophyceae</taxon>
        <taxon>Suessiales</taxon>
        <taxon>Symbiodiniaceae</taxon>
        <taxon>Symbiodinium</taxon>
    </lineage>
</organism>
<keyword evidence="2 3" id="KW-0040">ANK repeat</keyword>
<dbReference type="PANTHER" id="PTHR24193:SF121">
    <property type="entry name" value="ADA2A-CONTAINING COMPLEX COMPONENT 3, ISOFORM D"/>
    <property type="match status" value="1"/>
</dbReference>
<protein>
    <submittedName>
        <fullName evidence="4">Kidins220b protein</fullName>
    </submittedName>
</protein>
<dbReference type="InterPro" id="IPR002110">
    <property type="entry name" value="Ankyrin_rpt"/>
</dbReference>
<dbReference type="Gene3D" id="1.25.40.20">
    <property type="entry name" value="Ankyrin repeat-containing domain"/>
    <property type="match status" value="2"/>
</dbReference>
<dbReference type="GO" id="GO:0000976">
    <property type="term" value="F:transcription cis-regulatory region binding"/>
    <property type="evidence" value="ECO:0007669"/>
    <property type="project" value="TreeGrafter"/>
</dbReference>
<feature type="repeat" description="ANK" evidence="3">
    <location>
        <begin position="350"/>
        <end position="382"/>
    </location>
</feature>
<feature type="repeat" description="ANK" evidence="3">
    <location>
        <begin position="222"/>
        <end position="254"/>
    </location>
</feature>
<accession>A0A812RF79</accession>
<dbReference type="PROSITE" id="PS50088">
    <property type="entry name" value="ANK_REPEAT"/>
    <property type="match status" value="2"/>
</dbReference>
<reference evidence="4" key="1">
    <citation type="submission" date="2021-02" db="EMBL/GenBank/DDBJ databases">
        <authorList>
            <person name="Dougan E. K."/>
            <person name="Rhodes N."/>
            <person name="Thang M."/>
            <person name="Chan C."/>
        </authorList>
    </citation>
    <scope>NUCLEOTIDE SEQUENCE</scope>
</reference>
<keyword evidence="1" id="KW-0677">Repeat</keyword>
<name>A0A812RF79_9DINO</name>
<proteinExistence type="predicted"/>
<dbReference type="AlphaFoldDB" id="A0A812RF79"/>
<comment type="caution">
    <text evidence="4">The sequence shown here is derived from an EMBL/GenBank/DDBJ whole genome shotgun (WGS) entry which is preliminary data.</text>
</comment>
<dbReference type="PANTHER" id="PTHR24193">
    <property type="entry name" value="ANKYRIN REPEAT PROTEIN"/>
    <property type="match status" value="1"/>
</dbReference>
<dbReference type="GO" id="GO:0045944">
    <property type="term" value="P:positive regulation of transcription by RNA polymerase II"/>
    <property type="evidence" value="ECO:0007669"/>
    <property type="project" value="TreeGrafter"/>
</dbReference>
<dbReference type="OrthoDB" id="407555at2759"/>
<dbReference type="Pfam" id="PF00023">
    <property type="entry name" value="Ank"/>
    <property type="match status" value="1"/>
</dbReference>
<evidence type="ECO:0000256" key="3">
    <source>
        <dbReference type="PROSITE-ProRule" id="PRU00023"/>
    </source>
</evidence>
<gene>
    <name evidence="4" type="primary">kidins220b</name>
    <name evidence="4" type="ORF">SNAT2548_LOCUS23590</name>
</gene>
<evidence type="ECO:0000256" key="1">
    <source>
        <dbReference type="ARBA" id="ARBA00022737"/>
    </source>
</evidence>
<dbReference type="EMBL" id="CAJNDS010002327">
    <property type="protein sequence ID" value="CAE7434424.1"/>
    <property type="molecule type" value="Genomic_DNA"/>
</dbReference>
<sequence>MERMAFELNPHGSKTDDGDGVRILEIRSARHQFVVGFADKIQFSVGHGQFSQESDRSKVASIMRRMVENKLLCNLQDGKVHEYRMTLCLQKHYFKGFDIEPISNILGFTESAHPNKALARFMHESLGKSGVCDETGFADMLLPDDAGWSPACYAAVDGDAAVLTSLLEHKADPNERILNSSDTLSLFPPGTPLLTMAAFLSNAEAMTVLINARADPNGQDGYRSEPLHWAAAADNVGGIRQLLAAGAKADQANMLGASPFDMAAQFGCAGATQELVAFVSQQEVGAGLHWAARHDHADADTVWALIEAGADVDQQLSMPLFSPLGLMFSYFAVKHRWHHSILSNYAYHHEGATPLMCSILNCNFQVAAALVAGGAKLDLKNARGKTALELAELMSVPDYLAKALQAHGSEYESLCRRTRSEASIAMSATKTNQSLDTFSI</sequence>
<evidence type="ECO:0000313" key="5">
    <source>
        <dbReference type="Proteomes" id="UP000604046"/>
    </source>
</evidence>
<evidence type="ECO:0000256" key="2">
    <source>
        <dbReference type="ARBA" id="ARBA00023043"/>
    </source>
</evidence>
<dbReference type="GO" id="GO:0005634">
    <property type="term" value="C:nucleus"/>
    <property type="evidence" value="ECO:0007669"/>
    <property type="project" value="TreeGrafter"/>
</dbReference>
<dbReference type="InterPro" id="IPR050663">
    <property type="entry name" value="Ankyrin-SOCS_Box"/>
</dbReference>
<dbReference type="SMART" id="SM00248">
    <property type="entry name" value="ANK"/>
    <property type="match status" value="5"/>
</dbReference>
<dbReference type="InterPro" id="IPR036770">
    <property type="entry name" value="Ankyrin_rpt-contain_sf"/>
</dbReference>
<dbReference type="SUPFAM" id="SSF48403">
    <property type="entry name" value="Ankyrin repeat"/>
    <property type="match status" value="1"/>
</dbReference>
<evidence type="ECO:0000313" key="4">
    <source>
        <dbReference type="EMBL" id="CAE7434424.1"/>
    </source>
</evidence>